<dbReference type="Proteomes" id="UP000326924">
    <property type="component" value="Unassembled WGS sequence"/>
</dbReference>
<comment type="caution">
    <text evidence="1">The sequence shown here is derived from an EMBL/GenBank/DDBJ whole genome shotgun (WGS) entry which is preliminary data.</text>
</comment>
<keyword evidence="2" id="KW-1185">Reference proteome</keyword>
<reference evidence="1 2" key="1">
    <citation type="submission" date="2019-09" db="EMBL/GenBank/DDBJ databases">
        <title>Draft genome of the ectomycorrhizal ascomycete Sphaerosporella brunnea.</title>
        <authorList>
            <consortium name="DOE Joint Genome Institute"/>
            <person name="Benucci G.M."/>
            <person name="Marozzi G."/>
            <person name="Antonielli L."/>
            <person name="Sanchez S."/>
            <person name="Marco P."/>
            <person name="Wang X."/>
            <person name="Falini L.B."/>
            <person name="Barry K."/>
            <person name="Haridas S."/>
            <person name="Lipzen A."/>
            <person name="Labutti K."/>
            <person name="Grigoriev I.V."/>
            <person name="Murat C."/>
            <person name="Martin F."/>
            <person name="Albertini E."/>
            <person name="Donnini D."/>
            <person name="Bonito G."/>
        </authorList>
    </citation>
    <scope>NUCLEOTIDE SEQUENCE [LARGE SCALE GENOMIC DNA]</scope>
    <source>
        <strain evidence="1 2">Sb_GMNB300</strain>
    </source>
</reference>
<dbReference type="EMBL" id="VXIS01000410">
    <property type="protein sequence ID" value="KAA8893709.1"/>
    <property type="molecule type" value="Genomic_DNA"/>
</dbReference>
<evidence type="ECO:0000313" key="1">
    <source>
        <dbReference type="EMBL" id="KAA8893709.1"/>
    </source>
</evidence>
<sequence length="159" mass="18390">MSALVQFSRLERLFRVLWKEKDALERMIFVKRRTHIPLFDNDSSQPHKKVLYEYTELSLDVAIKRYEEEKQASDLGQLLPCGADAILVRDSYKDSYDLLETYLTKPPRTIKRVIDAEGNITREEIFGVRSKTSKALVISGHPGIGKTFSNSYIDCHRHS</sequence>
<proteinExistence type="predicted"/>
<name>A0A5J5EFE5_9PEZI</name>
<gene>
    <name evidence="1" type="ORF">FN846DRAFT_895732</name>
</gene>
<evidence type="ECO:0000313" key="2">
    <source>
        <dbReference type="Proteomes" id="UP000326924"/>
    </source>
</evidence>
<organism evidence="1 2">
    <name type="scientific">Sphaerosporella brunnea</name>
    <dbReference type="NCBI Taxonomy" id="1250544"/>
    <lineage>
        <taxon>Eukaryota</taxon>
        <taxon>Fungi</taxon>
        <taxon>Dikarya</taxon>
        <taxon>Ascomycota</taxon>
        <taxon>Pezizomycotina</taxon>
        <taxon>Pezizomycetes</taxon>
        <taxon>Pezizales</taxon>
        <taxon>Pyronemataceae</taxon>
        <taxon>Sphaerosporella</taxon>
    </lineage>
</organism>
<accession>A0A5J5EFE5</accession>
<dbReference type="AlphaFoldDB" id="A0A5J5EFE5"/>
<protein>
    <submittedName>
        <fullName evidence="1">Uncharacterized protein</fullName>
    </submittedName>
</protein>
<dbReference type="InParanoid" id="A0A5J5EFE5"/>